<feature type="domain" description="XdhC- CoxI" evidence="1">
    <location>
        <begin position="15"/>
        <end position="71"/>
    </location>
</feature>
<dbReference type="PANTHER" id="PTHR30388:SF6">
    <property type="entry name" value="XANTHINE DEHYDROGENASE SUBUNIT A-RELATED"/>
    <property type="match status" value="1"/>
</dbReference>
<name>A0A3E1NN22_9BACT</name>
<dbReference type="Pfam" id="PF02625">
    <property type="entry name" value="XdhC_CoxI"/>
    <property type="match status" value="1"/>
</dbReference>
<reference evidence="3 4" key="1">
    <citation type="submission" date="2018-08" db="EMBL/GenBank/DDBJ databases">
        <title>Chitinophaga sp. K20C18050901, a novel bacterium isolated from forest soil.</title>
        <authorList>
            <person name="Wang C."/>
        </authorList>
    </citation>
    <scope>NUCLEOTIDE SEQUENCE [LARGE SCALE GENOMIC DNA]</scope>
    <source>
        <strain evidence="3 4">K20C18050901</strain>
    </source>
</reference>
<dbReference type="InterPro" id="IPR027051">
    <property type="entry name" value="XdhC_Rossmann_dom"/>
</dbReference>
<dbReference type="EMBL" id="QTJV01000022">
    <property type="protein sequence ID" value="RFM29322.1"/>
    <property type="molecule type" value="Genomic_DNA"/>
</dbReference>
<evidence type="ECO:0000313" key="4">
    <source>
        <dbReference type="Proteomes" id="UP000261174"/>
    </source>
</evidence>
<dbReference type="RefSeq" id="WP_116857745.1">
    <property type="nucleotide sequence ID" value="NZ_QTJV01000022.1"/>
</dbReference>
<dbReference type="Gene3D" id="3.40.50.720">
    <property type="entry name" value="NAD(P)-binding Rossmann-like Domain"/>
    <property type="match status" value="1"/>
</dbReference>
<organism evidence="3 4">
    <name type="scientific">Chitinophaga silvisoli</name>
    <dbReference type="NCBI Taxonomy" id="2291814"/>
    <lineage>
        <taxon>Bacteria</taxon>
        <taxon>Pseudomonadati</taxon>
        <taxon>Bacteroidota</taxon>
        <taxon>Chitinophagia</taxon>
        <taxon>Chitinophagales</taxon>
        <taxon>Chitinophagaceae</taxon>
        <taxon>Chitinophaga</taxon>
    </lineage>
</organism>
<gene>
    <name evidence="3" type="ORF">DXN04_33285</name>
</gene>
<evidence type="ECO:0000259" key="2">
    <source>
        <dbReference type="Pfam" id="PF13478"/>
    </source>
</evidence>
<evidence type="ECO:0000259" key="1">
    <source>
        <dbReference type="Pfam" id="PF02625"/>
    </source>
</evidence>
<proteinExistence type="predicted"/>
<feature type="domain" description="XdhC Rossmann" evidence="2">
    <location>
        <begin position="190"/>
        <end position="333"/>
    </location>
</feature>
<keyword evidence="4" id="KW-1185">Reference proteome</keyword>
<accession>A0A3E1NN22</accession>
<dbReference type="InterPro" id="IPR003777">
    <property type="entry name" value="XdhC_CoxI"/>
</dbReference>
<dbReference type="AlphaFoldDB" id="A0A3E1NN22"/>
<dbReference type="Pfam" id="PF13478">
    <property type="entry name" value="XdhC_C"/>
    <property type="match status" value="1"/>
</dbReference>
<dbReference type="OrthoDB" id="9773039at2"/>
<protein>
    <submittedName>
        <fullName evidence="3">XdhC/CoxI family protein</fullName>
    </submittedName>
</protein>
<dbReference type="Proteomes" id="UP000261174">
    <property type="component" value="Unassembled WGS sequence"/>
</dbReference>
<dbReference type="InterPro" id="IPR052698">
    <property type="entry name" value="MoCofactor_Util/Proc"/>
</dbReference>
<comment type="caution">
    <text evidence="3">The sequence shown here is derived from an EMBL/GenBank/DDBJ whole genome shotgun (WGS) entry which is preliminary data.</text>
</comment>
<dbReference type="PANTHER" id="PTHR30388">
    <property type="entry name" value="ALDEHYDE OXIDOREDUCTASE MOLYBDENUM COFACTOR ASSEMBLY PROTEIN"/>
    <property type="match status" value="1"/>
</dbReference>
<sequence length="342" mass="38232">MKKKLVTWELIRDSLEQGIAVMLLYVLQSEGSSPGRQGFFMAVNAVGEMAGSIGGGIMEHKFVEMAREQLVQDAEFMAVRRQVHDKHSAKDQSGMICSGEQTILLYRVRSCDAPLIQEMMDCLTQFKTGVLQLSPVGLQFSLAGLQLSPEGLQFFPEGLQLPDDTGSPGFVMQSAEDWCYREVLGYRDHLFLVGGGHCSLAFSKIMSMLEFYIHVYDNRPQLNTFLENEWAHEKIIVEDYSVLKDMIPEGVNHYVVVMTMGYRSDDIVIRALLHKQFRYLGVLGSQAKITQLFGEYKAAGIPAQVLHSIHAPIGMPIKSKTPEEIAVSIAAEIIRERNMPGP</sequence>
<evidence type="ECO:0000313" key="3">
    <source>
        <dbReference type="EMBL" id="RFM29322.1"/>
    </source>
</evidence>